<dbReference type="InterPro" id="IPR007353">
    <property type="entry name" value="DUF421"/>
</dbReference>
<feature type="transmembrane region" description="Helical" evidence="7">
    <location>
        <begin position="6"/>
        <end position="26"/>
    </location>
</feature>
<keyword evidence="4 7" id="KW-0812">Transmembrane</keyword>
<dbReference type="Pfam" id="PF04239">
    <property type="entry name" value="DUF421"/>
    <property type="match status" value="1"/>
</dbReference>
<evidence type="ECO:0000256" key="3">
    <source>
        <dbReference type="ARBA" id="ARBA00022475"/>
    </source>
</evidence>
<evidence type="ECO:0000256" key="6">
    <source>
        <dbReference type="ARBA" id="ARBA00023136"/>
    </source>
</evidence>
<organism evidence="9 10">
    <name type="scientific">Shouchella xiaoxiensis</name>
    <dbReference type="NCBI Taxonomy" id="766895"/>
    <lineage>
        <taxon>Bacteria</taxon>
        <taxon>Bacillati</taxon>
        <taxon>Bacillota</taxon>
        <taxon>Bacilli</taxon>
        <taxon>Bacillales</taxon>
        <taxon>Bacillaceae</taxon>
        <taxon>Shouchella</taxon>
    </lineage>
</organism>
<dbReference type="PANTHER" id="PTHR34582:SF6">
    <property type="entry name" value="UPF0702 TRANSMEMBRANE PROTEIN YCAP"/>
    <property type="match status" value="1"/>
</dbReference>
<evidence type="ECO:0000256" key="7">
    <source>
        <dbReference type="SAM" id="Phobius"/>
    </source>
</evidence>
<reference evidence="9" key="1">
    <citation type="submission" date="2021-01" db="EMBL/GenBank/DDBJ databases">
        <title>Genomic Encyclopedia of Type Strains, Phase IV (KMG-IV): sequencing the most valuable type-strain genomes for metagenomic binning, comparative biology and taxonomic classification.</title>
        <authorList>
            <person name="Goeker M."/>
        </authorList>
    </citation>
    <scope>NUCLEOTIDE SEQUENCE</scope>
    <source>
        <strain evidence="9">DSM 21943</strain>
    </source>
</reference>
<evidence type="ECO:0000313" key="10">
    <source>
        <dbReference type="Proteomes" id="UP001179280"/>
    </source>
</evidence>
<evidence type="ECO:0000256" key="1">
    <source>
        <dbReference type="ARBA" id="ARBA00004651"/>
    </source>
</evidence>
<comment type="similarity">
    <text evidence="2">Belongs to the UPF0702 family.</text>
</comment>
<keyword evidence="3" id="KW-1003">Cell membrane</keyword>
<gene>
    <name evidence="9" type="ORF">JOC54_004645</name>
</gene>
<comment type="caution">
    <text evidence="9">The sequence shown here is derived from an EMBL/GenBank/DDBJ whole genome shotgun (WGS) entry which is preliminary data.</text>
</comment>
<protein>
    <submittedName>
        <fullName evidence="9">Uncharacterized membrane protein YcaP (DUF421 family)</fullName>
    </submittedName>
</protein>
<comment type="subcellular location">
    <subcellularLocation>
        <location evidence="1">Cell membrane</location>
        <topology evidence="1">Multi-pass membrane protein</topology>
    </subcellularLocation>
</comment>
<evidence type="ECO:0000256" key="5">
    <source>
        <dbReference type="ARBA" id="ARBA00022989"/>
    </source>
</evidence>
<evidence type="ECO:0000313" key="9">
    <source>
        <dbReference type="EMBL" id="MBM7841341.1"/>
    </source>
</evidence>
<name>A0ABS2T0M3_9BACI</name>
<keyword evidence="10" id="KW-1185">Reference proteome</keyword>
<dbReference type="Proteomes" id="UP001179280">
    <property type="component" value="Unassembled WGS sequence"/>
</dbReference>
<proteinExistence type="inferred from homology"/>
<sequence length="214" mass="24484">MEEMGSILFRTIIMFLAVLIFFRLTGKKDLGEVSVLDVIVTLMIAELAVVLIDDPELPLYRGLAPIALLIVLQRLFSYIQIKNQTFRDLVDGEPVILIKDGVLQQENLKKQNYTIDDIMLQLRDKNIADIQEVEWAMLEASGTLSIFKKSEQTPLTLPLIMDGSIQRDHLQILSYSEEWLLQKLSEQGITDPSRVFYCSYFNGKFSVQKKKLPS</sequence>
<feature type="transmembrane region" description="Helical" evidence="7">
    <location>
        <begin position="58"/>
        <end position="77"/>
    </location>
</feature>
<evidence type="ECO:0000256" key="4">
    <source>
        <dbReference type="ARBA" id="ARBA00022692"/>
    </source>
</evidence>
<accession>A0ABS2T0M3</accession>
<evidence type="ECO:0000256" key="2">
    <source>
        <dbReference type="ARBA" id="ARBA00006448"/>
    </source>
</evidence>
<evidence type="ECO:0000259" key="8">
    <source>
        <dbReference type="Pfam" id="PF04239"/>
    </source>
</evidence>
<dbReference type="PANTHER" id="PTHR34582">
    <property type="entry name" value="UPF0702 TRANSMEMBRANE PROTEIN YCAP"/>
    <property type="match status" value="1"/>
</dbReference>
<dbReference type="InterPro" id="IPR023090">
    <property type="entry name" value="UPF0702_alpha/beta_dom_sf"/>
</dbReference>
<keyword evidence="5 7" id="KW-1133">Transmembrane helix</keyword>
<feature type="domain" description="YetF C-terminal" evidence="8">
    <location>
        <begin position="82"/>
        <end position="200"/>
    </location>
</feature>
<keyword evidence="6 7" id="KW-0472">Membrane</keyword>
<feature type="transmembrane region" description="Helical" evidence="7">
    <location>
        <begin position="33"/>
        <end position="52"/>
    </location>
</feature>
<dbReference type="Gene3D" id="3.30.240.20">
    <property type="entry name" value="bsu07140 like domains"/>
    <property type="match status" value="2"/>
</dbReference>
<dbReference type="EMBL" id="JAFBCV010000031">
    <property type="protein sequence ID" value="MBM7841341.1"/>
    <property type="molecule type" value="Genomic_DNA"/>
</dbReference>